<feature type="coiled-coil region" evidence="1">
    <location>
        <begin position="375"/>
        <end position="428"/>
    </location>
</feature>
<feature type="region of interest" description="Disordered" evidence="2">
    <location>
        <begin position="282"/>
        <end position="306"/>
    </location>
</feature>
<feature type="region of interest" description="Disordered" evidence="2">
    <location>
        <begin position="331"/>
        <end position="355"/>
    </location>
</feature>
<dbReference type="OrthoDB" id="392925at2759"/>
<comment type="caution">
    <text evidence="4">The sequence shown here is derived from an EMBL/GenBank/DDBJ whole genome shotgun (WGS) entry which is preliminary data.</text>
</comment>
<dbReference type="Pfam" id="PF11977">
    <property type="entry name" value="RNase_Zc3h12a"/>
    <property type="match status" value="1"/>
</dbReference>
<protein>
    <recommendedName>
        <fullName evidence="3">RNase NYN domain-containing protein</fullName>
    </recommendedName>
</protein>
<gene>
    <name evidence="4" type="ORF">KFE25_002278</name>
</gene>
<dbReference type="Proteomes" id="UP000751190">
    <property type="component" value="Unassembled WGS sequence"/>
</dbReference>
<evidence type="ECO:0000256" key="1">
    <source>
        <dbReference type="SAM" id="Coils"/>
    </source>
</evidence>
<proteinExistence type="predicted"/>
<name>A0A8J6C1J5_DIALT</name>
<dbReference type="InterPro" id="IPR021869">
    <property type="entry name" value="RNase_Zc3h12_NYN"/>
</dbReference>
<feature type="domain" description="RNase NYN" evidence="3">
    <location>
        <begin position="657"/>
        <end position="790"/>
    </location>
</feature>
<dbReference type="Gene3D" id="3.40.50.11980">
    <property type="match status" value="1"/>
</dbReference>
<reference evidence="4" key="1">
    <citation type="submission" date="2021-05" db="EMBL/GenBank/DDBJ databases">
        <title>The genome of the haptophyte Pavlova lutheri (Diacronema luteri, Pavlovales) - a model for lipid biosynthesis in eukaryotic algae.</title>
        <authorList>
            <person name="Hulatt C.J."/>
            <person name="Posewitz M.C."/>
        </authorList>
    </citation>
    <scope>NUCLEOTIDE SEQUENCE</scope>
    <source>
        <strain evidence="4">NIVA-4/92</strain>
    </source>
</reference>
<evidence type="ECO:0000313" key="4">
    <source>
        <dbReference type="EMBL" id="KAG8457614.1"/>
    </source>
</evidence>
<organism evidence="4 5">
    <name type="scientific">Diacronema lutheri</name>
    <name type="common">Unicellular marine alga</name>
    <name type="synonym">Monochrysis lutheri</name>
    <dbReference type="NCBI Taxonomy" id="2081491"/>
    <lineage>
        <taxon>Eukaryota</taxon>
        <taxon>Haptista</taxon>
        <taxon>Haptophyta</taxon>
        <taxon>Pavlovophyceae</taxon>
        <taxon>Pavlovales</taxon>
        <taxon>Pavlovaceae</taxon>
        <taxon>Diacronema</taxon>
    </lineage>
</organism>
<evidence type="ECO:0000259" key="3">
    <source>
        <dbReference type="Pfam" id="PF11977"/>
    </source>
</evidence>
<keyword evidence="1" id="KW-0175">Coiled coil</keyword>
<dbReference type="AlphaFoldDB" id="A0A8J6C1J5"/>
<accession>A0A8J6C1J5</accession>
<evidence type="ECO:0000256" key="2">
    <source>
        <dbReference type="SAM" id="MobiDB-lite"/>
    </source>
</evidence>
<dbReference type="EMBL" id="JAGTXO010000066">
    <property type="protein sequence ID" value="KAG8457614.1"/>
    <property type="molecule type" value="Genomic_DNA"/>
</dbReference>
<evidence type="ECO:0000313" key="5">
    <source>
        <dbReference type="Proteomes" id="UP000751190"/>
    </source>
</evidence>
<keyword evidence="5" id="KW-1185">Reference proteome</keyword>
<sequence>MEKALASMGYGIDEASRAVNQLGLASRVLHYDDTDIVLVVEAIECAREAAATAARAALPLPQPASAPVASAAAVTATAAMRELCTALTTMGYSHAEADAAMRALRPRDASMASMAEAIDLIETWREGAFGGQDGPDGWAGKCTSMACAAAAAPSDARARTDACTDAITAVAAVAAADAVGMRQGGDGADAGWERRALAAHHAEDEHMVDVARGQLDGQGGAIGNHQASGGRAMHVVDAGRATANGVAQSASMPSDLDEDRHVCNYRSLPPAAPVRVACAGDPRRAHEGDAGPAHSSRPGSGLLGDGVAEHAAQHGDVLALRGCAARVEREGERAADAQAGDFDEPLGDERHDGGAKAEALRARALDAEAAVHAVAAAAEAEAREACELAARLEREERQAAHAAAEREARELAERLVREEEEAEAAAALRVAERALECEAAARAAADERRARETAARIACDDAAEAAARLARDEELARTLARDTLVASDERVAQEAWSAETARALQEADNAERVRADAARRERERADAAFARQWREREEGEAKAIAARIEREHGERELRARMFVLPRPAGACAHTDDVDALGQPLRPTTGASAAGARGKLPIVHSQPGASRPPGAAGAVPAPLIRAALVAATGGGESSSHASPAASSSRTPTASPLAHVVLIDGANVGFEFSRTPGRPDFRGVCACVLGLRRLGLEPMVVLHRQWRDFQRSSLSYESAHALEWLEAQARHTLTFTPSQADDDEFTISYAQQHRCPIVTNDNFNNHVARGIIDRRWAQRTLVKYAFLGDEWTPIMSARRALEEYARTGAMVG</sequence>